<organism evidence="2 3">
    <name type="scientific">Pseudonocardia endophytica</name>
    <dbReference type="NCBI Taxonomy" id="401976"/>
    <lineage>
        <taxon>Bacteria</taxon>
        <taxon>Bacillati</taxon>
        <taxon>Actinomycetota</taxon>
        <taxon>Actinomycetes</taxon>
        <taxon>Pseudonocardiales</taxon>
        <taxon>Pseudonocardiaceae</taxon>
        <taxon>Pseudonocardia</taxon>
    </lineage>
</organism>
<feature type="region of interest" description="Disordered" evidence="1">
    <location>
        <begin position="1"/>
        <end position="20"/>
    </location>
</feature>
<protein>
    <submittedName>
        <fullName evidence="2">Uncharacterized protein</fullName>
    </submittedName>
</protein>
<name>A0A4R1HTP6_PSEEN</name>
<proteinExistence type="predicted"/>
<comment type="caution">
    <text evidence="2">The sequence shown here is derived from an EMBL/GenBank/DDBJ whole genome shotgun (WGS) entry which is preliminary data.</text>
</comment>
<keyword evidence="3" id="KW-1185">Reference proteome</keyword>
<sequence length="105" mass="10628">MIRPDGSTTRSCYAASRSGDPTPTAAINVYRVNSGTPAAFVRATAGGRPLPGVGEAAVLLDTVGGTTLQVATARYLITVNVVDAAPSAERWTTAGRAVAAVATRP</sequence>
<accession>A0A4R1HTP6</accession>
<evidence type="ECO:0000256" key="1">
    <source>
        <dbReference type="SAM" id="MobiDB-lite"/>
    </source>
</evidence>
<dbReference type="EMBL" id="SMFZ01000001">
    <property type="protein sequence ID" value="TCK24703.1"/>
    <property type="molecule type" value="Genomic_DNA"/>
</dbReference>
<dbReference type="RefSeq" id="WP_165922111.1">
    <property type="nucleotide sequence ID" value="NZ_SMFZ01000001.1"/>
</dbReference>
<feature type="compositionally biased region" description="Polar residues" evidence="1">
    <location>
        <begin position="1"/>
        <end position="11"/>
    </location>
</feature>
<reference evidence="2 3" key="1">
    <citation type="submission" date="2019-03" db="EMBL/GenBank/DDBJ databases">
        <title>Sequencing the genomes of 1000 actinobacteria strains.</title>
        <authorList>
            <person name="Klenk H.-P."/>
        </authorList>
    </citation>
    <scope>NUCLEOTIDE SEQUENCE [LARGE SCALE GENOMIC DNA]</scope>
    <source>
        <strain evidence="2 3">DSM 44969</strain>
    </source>
</reference>
<evidence type="ECO:0000313" key="3">
    <source>
        <dbReference type="Proteomes" id="UP000295560"/>
    </source>
</evidence>
<dbReference type="Proteomes" id="UP000295560">
    <property type="component" value="Unassembled WGS sequence"/>
</dbReference>
<dbReference type="AlphaFoldDB" id="A0A4R1HTP6"/>
<gene>
    <name evidence="2" type="ORF">EV378_0492</name>
</gene>
<evidence type="ECO:0000313" key="2">
    <source>
        <dbReference type="EMBL" id="TCK24703.1"/>
    </source>
</evidence>